<keyword evidence="2" id="KW-1185">Reference proteome</keyword>
<comment type="caution">
    <text evidence="1">The sequence shown here is derived from an EMBL/GenBank/DDBJ whole genome shotgun (WGS) entry which is preliminary data.</text>
</comment>
<protein>
    <submittedName>
        <fullName evidence="1">Uncharacterized protein</fullName>
    </submittedName>
</protein>
<evidence type="ECO:0000313" key="2">
    <source>
        <dbReference type="Proteomes" id="UP000652219"/>
    </source>
</evidence>
<accession>A0A8H6J0N0</accession>
<organism evidence="1 2">
    <name type="scientific">Colletotrichum sojae</name>
    <dbReference type="NCBI Taxonomy" id="2175907"/>
    <lineage>
        <taxon>Eukaryota</taxon>
        <taxon>Fungi</taxon>
        <taxon>Dikarya</taxon>
        <taxon>Ascomycota</taxon>
        <taxon>Pezizomycotina</taxon>
        <taxon>Sordariomycetes</taxon>
        <taxon>Hypocreomycetidae</taxon>
        <taxon>Glomerellales</taxon>
        <taxon>Glomerellaceae</taxon>
        <taxon>Colletotrichum</taxon>
        <taxon>Colletotrichum orchidearum species complex</taxon>
    </lineage>
</organism>
<dbReference type="AlphaFoldDB" id="A0A8H6J0N0"/>
<reference evidence="1 2" key="1">
    <citation type="journal article" date="2020" name="Phytopathology">
        <title>Genome Sequence Resources of Colletotrichum truncatum, C. plurivorum, C. musicola, and C. sojae: Four Species Pathogenic to Soybean (Glycine max).</title>
        <authorList>
            <person name="Rogerio F."/>
            <person name="Boufleur T.R."/>
            <person name="Ciampi-Guillardi M."/>
            <person name="Sukno S.A."/>
            <person name="Thon M.R."/>
            <person name="Massola Junior N.S."/>
            <person name="Baroncelli R."/>
        </authorList>
    </citation>
    <scope>NUCLEOTIDE SEQUENCE [LARGE SCALE GENOMIC DNA]</scope>
    <source>
        <strain evidence="1 2">LFN0009</strain>
    </source>
</reference>
<evidence type="ECO:0000313" key="1">
    <source>
        <dbReference type="EMBL" id="KAF6804342.1"/>
    </source>
</evidence>
<proteinExistence type="predicted"/>
<dbReference type="Proteomes" id="UP000652219">
    <property type="component" value="Unassembled WGS sequence"/>
</dbReference>
<sequence length="223" mass="24723">MLIPSLKRLVTLGLGLYAAIGLALPSVQLEVDVEDLQEVRSNKTPKFSQSTRGAWRLATGRRGHLAQMNFPMAARHHVRMDCWTIHRHLPGGVAVHHPPQTVVHRHAQMDCGTIHRHRPGGVALHHHLMAAAAAVVGLGAGEEVGEEVVEEVGEEVVEVVEVGVEVDRPRDPTDGLLNRVFNTGLYRSEDEFRARVASYRFFWGEFVFGLTRRGGDEIANDQK</sequence>
<name>A0A8H6J0N0_9PEZI</name>
<dbReference type="EMBL" id="WIGN01000211">
    <property type="protein sequence ID" value="KAF6804342.1"/>
    <property type="molecule type" value="Genomic_DNA"/>
</dbReference>
<gene>
    <name evidence="1" type="ORF">CSOJ01_10260</name>
</gene>